<reference evidence="3 4" key="1">
    <citation type="submission" date="2021-04" db="EMBL/GenBank/DDBJ databases">
        <authorList>
            <person name="De Guttry C."/>
            <person name="Zahm M."/>
            <person name="Klopp C."/>
            <person name="Cabau C."/>
            <person name="Louis A."/>
            <person name="Berthelot C."/>
            <person name="Parey E."/>
            <person name="Roest Crollius H."/>
            <person name="Montfort J."/>
            <person name="Robinson-Rechavi M."/>
            <person name="Bucao C."/>
            <person name="Bouchez O."/>
            <person name="Gislard M."/>
            <person name="Lluch J."/>
            <person name="Milhes M."/>
            <person name="Lampietro C."/>
            <person name="Lopez Roques C."/>
            <person name="Donnadieu C."/>
            <person name="Braasch I."/>
            <person name="Desvignes T."/>
            <person name="Postlethwait J."/>
            <person name="Bobe J."/>
            <person name="Wedekind C."/>
            <person name="Guiguen Y."/>
        </authorList>
    </citation>
    <scope>NUCLEOTIDE SEQUENCE [LARGE SCALE GENOMIC DNA]</scope>
    <source>
        <strain evidence="3">Cs_M1</strain>
        <tissue evidence="3">Blood</tissue>
    </source>
</reference>
<feature type="region of interest" description="Disordered" evidence="1">
    <location>
        <begin position="128"/>
        <end position="163"/>
    </location>
</feature>
<dbReference type="EMBL" id="JAGTTL010000035">
    <property type="protein sequence ID" value="KAK6294278.1"/>
    <property type="molecule type" value="Genomic_DNA"/>
</dbReference>
<proteinExistence type="predicted"/>
<organism evidence="3 4">
    <name type="scientific">Coregonus suidteri</name>
    <dbReference type="NCBI Taxonomy" id="861788"/>
    <lineage>
        <taxon>Eukaryota</taxon>
        <taxon>Metazoa</taxon>
        <taxon>Chordata</taxon>
        <taxon>Craniata</taxon>
        <taxon>Vertebrata</taxon>
        <taxon>Euteleostomi</taxon>
        <taxon>Actinopterygii</taxon>
        <taxon>Neopterygii</taxon>
        <taxon>Teleostei</taxon>
        <taxon>Protacanthopterygii</taxon>
        <taxon>Salmoniformes</taxon>
        <taxon>Salmonidae</taxon>
        <taxon>Coregoninae</taxon>
        <taxon>Coregonus</taxon>
    </lineage>
</organism>
<evidence type="ECO:0000313" key="3">
    <source>
        <dbReference type="EMBL" id="KAK6294278.1"/>
    </source>
</evidence>
<name>A0AAN8KMG1_9TELE</name>
<feature type="signal peptide" evidence="2">
    <location>
        <begin position="1"/>
        <end position="21"/>
    </location>
</feature>
<dbReference type="AlphaFoldDB" id="A0AAN8KMG1"/>
<keyword evidence="4" id="KW-1185">Reference proteome</keyword>
<gene>
    <name evidence="3" type="ORF">J4Q44_G00351080</name>
</gene>
<dbReference type="Proteomes" id="UP001356427">
    <property type="component" value="Unassembled WGS sequence"/>
</dbReference>
<evidence type="ECO:0000256" key="2">
    <source>
        <dbReference type="SAM" id="SignalP"/>
    </source>
</evidence>
<evidence type="ECO:0000313" key="4">
    <source>
        <dbReference type="Proteomes" id="UP001356427"/>
    </source>
</evidence>
<accession>A0AAN8KMG1</accession>
<keyword evidence="2" id="KW-0732">Signal</keyword>
<feature type="chain" id="PRO_5042871206" evidence="2">
    <location>
        <begin position="22"/>
        <end position="180"/>
    </location>
</feature>
<feature type="compositionally biased region" description="Polar residues" evidence="1">
    <location>
        <begin position="153"/>
        <end position="162"/>
    </location>
</feature>
<protein>
    <submittedName>
        <fullName evidence="3">Uncharacterized protein</fullName>
    </submittedName>
</protein>
<comment type="caution">
    <text evidence="3">The sequence shown here is derived from an EMBL/GenBank/DDBJ whole genome shotgun (WGS) entry which is preliminary data.</text>
</comment>
<evidence type="ECO:0000256" key="1">
    <source>
        <dbReference type="SAM" id="MobiDB-lite"/>
    </source>
</evidence>
<feature type="compositionally biased region" description="Low complexity" evidence="1">
    <location>
        <begin position="128"/>
        <end position="152"/>
    </location>
</feature>
<sequence length="180" mass="20222">MHFCSWRSVVAVIWFLPSSQSKSVPHQDLLLRMGESLHIEIPDDDQCLVSNFIVRTKKIGEVFEYSKKLSELNVDPHYKNRIQLKNDTNGRAVVIWNVSKEDEKPDYYEYCALPTILKTFKITRSTESSITTAAPEPSTTTPGGSTETSTITAAPQPSSTKPGLSVEHLAWLVPACDEYF</sequence>